<keyword evidence="2" id="KW-1185">Reference proteome</keyword>
<protein>
    <submittedName>
        <fullName evidence="1">Uncharacterized protein</fullName>
    </submittedName>
</protein>
<proteinExistence type="predicted"/>
<feature type="non-terminal residue" evidence="1">
    <location>
        <position position="62"/>
    </location>
</feature>
<reference evidence="1 2" key="1">
    <citation type="submission" date="2022-11" db="EMBL/GenBank/DDBJ databases">
        <title>Spartinivicinus poritis sp. nov., isolated from scleractinian coral Porites lutea.</title>
        <authorList>
            <person name="Zhang G."/>
            <person name="Cai L."/>
            <person name="Wei Q."/>
        </authorList>
    </citation>
    <scope>NUCLEOTIDE SEQUENCE [LARGE SCALE GENOMIC DNA]</scope>
    <source>
        <strain evidence="1 2">A2-2</strain>
    </source>
</reference>
<dbReference type="EMBL" id="JAPMOU010000124">
    <property type="protein sequence ID" value="MDE1466031.1"/>
    <property type="molecule type" value="Genomic_DNA"/>
</dbReference>
<organism evidence="1 2">
    <name type="scientific">Spartinivicinus poritis</name>
    <dbReference type="NCBI Taxonomy" id="2994640"/>
    <lineage>
        <taxon>Bacteria</taxon>
        <taxon>Pseudomonadati</taxon>
        <taxon>Pseudomonadota</taxon>
        <taxon>Gammaproteobacteria</taxon>
        <taxon>Oceanospirillales</taxon>
        <taxon>Zooshikellaceae</taxon>
        <taxon>Spartinivicinus</taxon>
    </lineage>
</organism>
<dbReference type="Proteomes" id="UP001528823">
    <property type="component" value="Unassembled WGS sequence"/>
</dbReference>
<comment type="caution">
    <text evidence="1">The sequence shown here is derived from an EMBL/GenBank/DDBJ whole genome shotgun (WGS) entry which is preliminary data.</text>
</comment>
<dbReference type="RefSeq" id="WP_274692327.1">
    <property type="nucleotide sequence ID" value="NZ_JAPMOU010000124.1"/>
</dbReference>
<evidence type="ECO:0000313" key="2">
    <source>
        <dbReference type="Proteomes" id="UP001528823"/>
    </source>
</evidence>
<name>A0ABT5UI10_9GAMM</name>
<accession>A0ABT5UI10</accession>
<evidence type="ECO:0000313" key="1">
    <source>
        <dbReference type="EMBL" id="MDE1466031.1"/>
    </source>
</evidence>
<sequence length="62" mass="6759">MSIIQQLAIKAKRDADKKNEANSIKYSLAKQVPDMKQGFSIQTNYGSIQIDSSEASEVAAVV</sequence>
<gene>
    <name evidence="1" type="ORF">ORQ98_29165</name>
</gene>